<dbReference type="OrthoDB" id="4484751at2"/>
<feature type="transmembrane region" description="Helical" evidence="7">
    <location>
        <begin position="207"/>
        <end position="225"/>
    </location>
</feature>
<feature type="domain" description="Major facilitator superfamily (MFS) profile" evidence="8">
    <location>
        <begin position="23"/>
        <end position="471"/>
    </location>
</feature>
<evidence type="ECO:0000259" key="8">
    <source>
        <dbReference type="PROSITE" id="PS50850"/>
    </source>
</evidence>
<organism evidence="9 10">
    <name type="scientific">Baekduia soli</name>
    <dbReference type="NCBI Taxonomy" id="496014"/>
    <lineage>
        <taxon>Bacteria</taxon>
        <taxon>Bacillati</taxon>
        <taxon>Actinomycetota</taxon>
        <taxon>Thermoleophilia</taxon>
        <taxon>Solirubrobacterales</taxon>
        <taxon>Baekduiaceae</taxon>
        <taxon>Baekduia</taxon>
    </lineage>
</organism>
<feature type="transmembrane region" description="Helical" evidence="7">
    <location>
        <begin position="24"/>
        <end position="46"/>
    </location>
</feature>
<dbReference type="PROSITE" id="PS50850">
    <property type="entry name" value="MFS"/>
    <property type="match status" value="1"/>
</dbReference>
<dbReference type="InterPro" id="IPR011701">
    <property type="entry name" value="MFS"/>
</dbReference>
<feature type="region of interest" description="Disordered" evidence="6">
    <location>
        <begin position="475"/>
        <end position="494"/>
    </location>
</feature>
<feature type="transmembrane region" description="Helical" evidence="7">
    <location>
        <begin position="447"/>
        <end position="466"/>
    </location>
</feature>
<evidence type="ECO:0000313" key="9">
    <source>
        <dbReference type="EMBL" id="QEC46967.1"/>
    </source>
</evidence>
<dbReference type="PANTHER" id="PTHR42718:SF9">
    <property type="entry name" value="MAJOR FACILITATOR SUPERFAMILY MULTIDRUG TRANSPORTER MFSC"/>
    <property type="match status" value="1"/>
</dbReference>
<sequence>MQPASVVSGDPGAGRARPSPTRSLLVLALGALTYQVAQTALLPAVPQLVAAYHTNASTVAWTFTGFLLSAAVLTTLLGRLGDMFGKRRVLVIALVLVAAGNLLCGVAGAMPVVIAGRALQGAVAGVFPLAFGIIRDEFPPARVRWGIGMISATAGIGAGSGLLLGALLVDHATFHWVFWVTGAMALAGALTAWWLVPESPERRPGRVDVRGAVVLAAGLVLPLLAVTQAHAWGWASLRTLALIAAGLVILAVWVVVERATPEPLANIATLSRPPVLVTNLVTILTGFGMFTVFLLVPQMVQAPHATGYGLGVSATAASLIIFPGALLMMAVGPLSGPLGDRFGTRMPLALGGLVTAAGNAGLGVVHGGPLVVLLLAVVACSGVGLTYGAMPNLIIEAAPPHETGEATGLNVVMRLVGTALGAQVCGSVLAGSVGAGGGLPSADGFRTAFLLCAAVALAGAVSALVIPKVRSGHVEGPGAREPVAPAHDTALAAD</sequence>
<dbReference type="RefSeq" id="WP_146916797.1">
    <property type="nucleotide sequence ID" value="NZ_CP042430.1"/>
</dbReference>
<dbReference type="SUPFAM" id="SSF103473">
    <property type="entry name" value="MFS general substrate transporter"/>
    <property type="match status" value="1"/>
</dbReference>
<proteinExistence type="predicted"/>
<evidence type="ECO:0000256" key="5">
    <source>
        <dbReference type="ARBA" id="ARBA00023136"/>
    </source>
</evidence>
<evidence type="ECO:0000256" key="6">
    <source>
        <dbReference type="SAM" id="MobiDB-lite"/>
    </source>
</evidence>
<name>A0A5B8U1V5_9ACTN</name>
<dbReference type="GO" id="GO:0022857">
    <property type="term" value="F:transmembrane transporter activity"/>
    <property type="evidence" value="ECO:0007669"/>
    <property type="project" value="InterPro"/>
</dbReference>
<feature type="transmembrane region" description="Helical" evidence="7">
    <location>
        <begin position="371"/>
        <end position="390"/>
    </location>
</feature>
<keyword evidence="2" id="KW-0813">Transport</keyword>
<dbReference type="GO" id="GO:0005886">
    <property type="term" value="C:plasma membrane"/>
    <property type="evidence" value="ECO:0007669"/>
    <property type="project" value="UniProtKB-SubCell"/>
</dbReference>
<keyword evidence="5 7" id="KW-0472">Membrane</keyword>
<reference evidence="9 10" key="1">
    <citation type="journal article" date="2018" name="J. Microbiol.">
        <title>Baekduia soli gen. nov., sp. nov., a novel bacterium isolated from the soil of Baekdu Mountain and proposal of a novel family name, Baekduiaceae fam. nov.</title>
        <authorList>
            <person name="An D.S."/>
            <person name="Siddiqi M.Z."/>
            <person name="Kim K.H."/>
            <person name="Yu H.S."/>
            <person name="Im W.T."/>
        </authorList>
    </citation>
    <scope>NUCLEOTIDE SEQUENCE [LARGE SCALE GENOMIC DNA]</scope>
    <source>
        <strain evidence="9 10">BR7-21</strain>
    </source>
</reference>
<evidence type="ECO:0000256" key="4">
    <source>
        <dbReference type="ARBA" id="ARBA00022989"/>
    </source>
</evidence>
<feature type="transmembrane region" description="Helical" evidence="7">
    <location>
        <begin position="276"/>
        <end position="296"/>
    </location>
</feature>
<dbReference type="KEGG" id="bsol:FSW04_04760"/>
<evidence type="ECO:0000256" key="1">
    <source>
        <dbReference type="ARBA" id="ARBA00004651"/>
    </source>
</evidence>
<feature type="transmembrane region" description="Helical" evidence="7">
    <location>
        <begin position="308"/>
        <end position="334"/>
    </location>
</feature>
<feature type="transmembrane region" description="Helical" evidence="7">
    <location>
        <begin position="411"/>
        <end position="435"/>
    </location>
</feature>
<feature type="transmembrane region" description="Helical" evidence="7">
    <location>
        <begin position="346"/>
        <end position="365"/>
    </location>
</feature>
<feature type="transmembrane region" description="Helical" evidence="7">
    <location>
        <begin position="146"/>
        <end position="168"/>
    </location>
</feature>
<dbReference type="PANTHER" id="PTHR42718">
    <property type="entry name" value="MAJOR FACILITATOR SUPERFAMILY MULTIDRUG TRANSPORTER MFSC"/>
    <property type="match status" value="1"/>
</dbReference>
<dbReference type="EMBL" id="CP042430">
    <property type="protein sequence ID" value="QEC46967.1"/>
    <property type="molecule type" value="Genomic_DNA"/>
</dbReference>
<keyword evidence="10" id="KW-1185">Reference proteome</keyword>
<comment type="subcellular location">
    <subcellularLocation>
        <location evidence="1">Cell membrane</location>
        <topology evidence="1">Multi-pass membrane protein</topology>
    </subcellularLocation>
</comment>
<feature type="transmembrane region" description="Helical" evidence="7">
    <location>
        <begin position="58"/>
        <end position="77"/>
    </location>
</feature>
<dbReference type="InterPro" id="IPR036259">
    <property type="entry name" value="MFS_trans_sf"/>
</dbReference>
<evidence type="ECO:0000256" key="3">
    <source>
        <dbReference type="ARBA" id="ARBA00022692"/>
    </source>
</evidence>
<dbReference type="Gene3D" id="1.20.1250.20">
    <property type="entry name" value="MFS general substrate transporter like domains"/>
    <property type="match status" value="2"/>
</dbReference>
<dbReference type="InterPro" id="IPR020846">
    <property type="entry name" value="MFS_dom"/>
</dbReference>
<protein>
    <submittedName>
        <fullName evidence="9">MFS transporter</fullName>
    </submittedName>
</protein>
<feature type="transmembrane region" description="Helical" evidence="7">
    <location>
        <begin position="174"/>
        <end position="195"/>
    </location>
</feature>
<feature type="transmembrane region" description="Helical" evidence="7">
    <location>
        <begin position="231"/>
        <end position="256"/>
    </location>
</feature>
<accession>A0A5B8U1V5</accession>
<dbReference type="AlphaFoldDB" id="A0A5B8U1V5"/>
<dbReference type="CDD" id="cd17504">
    <property type="entry name" value="MFS_MMR_MDR_like"/>
    <property type="match status" value="1"/>
</dbReference>
<feature type="transmembrane region" description="Helical" evidence="7">
    <location>
        <begin position="89"/>
        <end position="108"/>
    </location>
</feature>
<keyword evidence="3 7" id="KW-0812">Transmembrane</keyword>
<gene>
    <name evidence="9" type="ORF">FSW04_04760</name>
</gene>
<dbReference type="Proteomes" id="UP000321805">
    <property type="component" value="Chromosome"/>
</dbReference>
<keyword evidence="4 7" id="KW-1133">Transmembrane helix</keyword>
<evidence type="ECO:0000256" key="2">
    <source>
        <dbReference type="ARBA" id="ARBA00022448"/>
    </source>
</evidence>
<evidence type="ECO:0000313" key="10">
    <source>
        <dbReference type="Proteomes" id="UP000321805"/>
    </source>
</evidence>
<evidence type="ECO:0000256" key="7">
    <source>
        <dbReference type="SAM" id="Phobius"/>
    </source>
</evidence>
<dbReference type="Pfam" id="PF07690">
    <property type="entry name" value="MFS_1"/>
    <property type="match status" value="1"/>
</dbReference>